<reference evidence="2" key="1">
    <citation type="journal article" date="2012" name="MBio">
        <title>Comparative genome analysis of Trichophyton rubrum and related dermatophytes reveals candidate genes involved in infection.</title>
        <authorList>
            <person name="Martinez D.A."/>
            <person name="Oliver B.G."/>
            <person name="Graeser Y."/>
            <person name="Goldberg J.M."/>
            <person name="Li W."/>
            <person name="Martinez-Rossi N.M."/>
            <person name="Monod M."/>
            <person name="Shelest E."/>
            <person name="Barton R.C."/>
            <person name="Birch E."/>
            <person name="Brakhage A.A."/>
            <person name="Chen Z."/>
            <person name="Gurr S.J."/>
            <person name="Heiman D."/>
            <person name="Heitman J."/>
            <person name="Kosti I."/>
            <person name="Rossi A."/>
            <person name="Saif S."/>
            <person name="Samalova M."/>
            <person name="Saunders C.W."/>
            <person name="Shea T."/>
            <person name="Summerbell R.C."/>
            <person name="Xu J."/>
            <person name="Young S."/>
            <person name="Zeng Q."/>
            <person name="Birren B.W."/>
            <person name="Cuomo C.A."/>
            <person name="White T.C."/>
        </authorList>
    </citation>
    <scope>NUCLEOTIDE SEQUENCE [LARGE SCALE GENOMIC DNA]</scope>
    <source>
        <strain evidence="2">ATCC MYA-4606 / CBS 127.97</strain>
    </source>
</reference>
<dbReference type="VEuPathDB" id="FungiDB:TEQG_04313"/>
<proteinExistence type="predicted"/>
<dbReference type="EMBL" id="DS995739">
    <property type="protein sequence ID" value="EGE05437.1"/>
    <property type="molecule type" value="Genomic_DNA"/>
</dbReference>
<keyword evidence="2" id="KW-1185">Reference proteome</keyword>
<gene>
    <name evidence="1" type="ORF">TEQG_04313</name>
</gene>
<dbReference type="AlphaFoldDB" id="F2PU69"/>
<dbReference type="HOGENOM" id="CLU_119196_0_0_1"/>
<accession>F2PU69</accession>
<organism evidence="1 2">
    <name type="scientific">Trichophyton equinum (strain ATCC MYA-4606 / CBS 127.97)</name>
    <name type="common">Horse ringworm fungus</name>
    <dbReference type="NCBI Taxonomy" id="559882"/>
    <lineage>
        <taxon>Eukaryota</taxon>
        <taxon>Fungi</taxon>
        <taxon>Dikarya</taxon>
        <taxon>Ascomycota</taxon>
        <taxon>Pezizomycotina</taxon>
        <taxon>Eurotiomycetes</taxon>
        <taxon>Eurotiomycetidae</taxon>
        <taxon>Onygenales</taxon>
        <taxon>Arthrodermataceae</taxon>
        <taxon>Trichophyton</taxon>
    </lineage>
</organism>
<dbReference type="Proteomes" id="UP000009169">
    <property type="component" value="Unassembled WGS sequence"/>
</dbReference>
<name>F2PU69_TRIEC</name>
<protein>
    <submittedName>
        <fullName evidence="1">Uncharacterized protein</fullName>
    </submittedName>
</protein>
<evidence type="ECO:0000313" key="1">
    <source>
        <dbReference type="EMBL" id="EGE05437.1"/>
    </source>
</evidence>
<sequence>MSRKQFACEIDKPLATSFCGYGRGALPEVASVCWQEGETRIHLQSTEWRVGTPLRSCLGADGLGGSLSDGREDKEVGQENNGLPIHALSSRQKGVVKFLNNATRLRLPADGKYDEIEIGGSGTRARAGSVSLFGQFFFVSPSLMGDVRIFHPQKFLSTVHFRVDFYLLKGGPSSPCLNVVFGPESRSVESGLLVVVCL</sequence>
<evidence type="ECO:0000313" key="2">
    <source>
        <dbReference type="Proteomes" id="UP000009169"/>
    </source>
</evidence>